<evidence type="ECO:0000256" key="1">
    <source>
        <dbReference type="SAM" id="MobiDB-lite"/>
    </source>
</evidence>
<reference evidence="2" key="2">
    <citation type="submission" date="2020-09" db="EMBL/GenBank/DDBJ databases">
        <authorList>
            <person name="Sun Q."/>
            <person name="Zhou Y."/>
        </authorList>
    </citation>
    <scope>NUCLEOTIDE SEQUENCE</scope>
    <source>
        <strain evidence="2">CGMCC 4.7312</strain>
    </source>
</reference>
<evidence type="ECO:0000313" key="3">
    <source>
        <dbReference type="Proteomes" id="UP000608890"/>
    </source>
</evidence>
<reference evidence="2" key="1">
    <citation type="journal article" date="2014" name="Int. J. Syst. Evol. Microbiol.">
        <title>Complete genome sequence of Corynebacterium casei LMG S-19264T (=DSM 44701T), isolated from a smear-ripened cheese.</title>
        <authorList>
            <consortium name="US DOE Joint Genome Institute (JGI-PGF)"/>
            <person name="Walter F."/>
            <person name="Albersmeier A."/>
            <person name="Kalinowski J."/>
            <person name="Ruckert C."/>
        </authorList>
    </citation>
    <scope>NUCLEOTIDE SEQUENCE</scope>
    <source>
        <strain evidence="2">CGMCC 4.7312</strain>
    </source>
</reference>
<protein>
    <submittedName>
        <fullName evidence="2">Uncharacterized protein</fullName>
    </submittedName>
</protein>
<sequence length="115" mass="12492">MFDVRWRYAGVGGWDCAGRVGFAHTALVDMRERLRRSDRPDRIFQVALDAAWATNGGRRASMRGRHRVAADFTLLAADRIAAPATASTSETPKPAHPTNTTHTTTAPTGTRSTAV</sequence>
<organism evidence="2 3">
    <name type="scientific">Micromonospora sonchi</name>
    <dbReference type="NCBI Taxonomy" id="1763543"/>
    <lineage>
        <taxon>Bacteria</taxon>
        <taxon>Bacillati</taxon>
        <taxon>Actinomycetota</taxon>
        <taxon>Actinomycetes</taxon>
        <taxon>Micromonosporales</taxon>
        <taxon>Micromonosporaceae</taxon>
        <taxon>Micromonospora</taxon>
    </lineage>
</organism>
<proteinExistence type="predicted"/>
<evidence type="ECO:0000313" key="2">
    <source>
        <dbReference type="EMBL" id="GGM43945.1"/>
    </source>
</evidence>
<feature type="region of interest" description="Disordered" evidence="1">
    <location>
        <begin position="83"/>
        <end position="115"/>
    </location>
</feature>
<gene>
    <name evidence="2" type="ORF">GCM10011608_30860</name>
</gene>
<dbReference type="AlphaFoldDB" id="A0A917TY53"/>
<comment type="caution">
    <text evidence="2">The sequence shown here is derived from an EMBL/GenBank/DDBJ whole genome shotgun (WGS) entry which is preliminary data.</text>
</comment>
<keyword evidence="3" id="KW-1185">Reference proteome</keyword>
<name>A0A917TY53_9ACTN</name>
<accession>A0A917TY53</accession>
<dbReference type="EMBL" id="BMNB01000012">
    <property type="protein sequence ID" value="GGM43945.1"/>
    <property type="molecule type" value="Genomic_DNA"/>
</dbReference>
<dbReference type="Proteomes" id="UP000608890">
    <property type="component" value="Unassembled WGS sequence"/>
</dbReference>